<organism evidence="2 3">
    <name type="scientific">Lophiotrema nucula</name>
    <dbReference type="NCBI Taxonomy" id="690887"/>
    <lineage>
        <taxon>Eukaryota</taxon>
        <taxon>Fungi</taxon>
        <taxon>Dikarya</taxon>
        <taxon>Ascomycota</taxon>
        <taxon>Pezizomycotina</taxon>
        <taxon>Dothideomycetes</taxon>
        <taxon>Pleosporomycetidae</taxon>
        <taxon>Pleosporales</taxon>
        <taxon>Lophiotremataceae</taxon>
        <taxon>Lophiotrema</taxon>
    </lineage>
</organism>
<evidence type="ECO:0000259" key="1">
    <source>
        <dbReference type="Pfam" id="PF06985"/>
    </source>
</evidence>
<evidence type="ECO:0000313" key="3">
    <source>
        <dbReference type="Proteomes" id="UP000799770"/>
    </source>
</evidence>
<sequence>MASQDPRLSRSSKAANSSLVTPKLDFFCQDIPVLRNIFHQRESVKYNAIQKSARDGCFLCKVICSATDRLVAEHPSHTLQHDKVYFDGLNRSSGLLVGLESPEEPWFFQIQLYILEDNQPGQVPRSVPRIYTGSEAAILQARKWLFTCLQLHSSLCSTMAEVNPRLPTRLLEIDRQSESPVKLCESKYYDNKYACLSHCWGGHQPLKTTSLNRARHREGILWEHLPKTFQDAIGVVRDLGYSYIWVDSLCIIQDDEDDWNREAARMADIYRNSVVTISAAAGAGPYAGLFAQGAGELGTVEIDNPRLQQNQMPQIYARSVLDHQRTEHPLCNRAWVLQERLLSPRVIHFGNNELLWECMEERCCSCGPRQYWPGWLEEKKEFHPNALAALDAHGISNAWRRVVSNYTSMKLTMEKDILPALAGAAKVMAQVLKTKGFETTYLAGLWEFRFVEDCAWSSRASSAERRPTGYRAP</sequence>
<evidence type="ECO:0000313" key="2">
    <source>
        <dbReference type="EMBL" id="KAF2121226.1"/>
    </source>
</evidence>
<accession>A0A6A5ZPQ9</accession>
<keyword evidence="3" id="KW-1185">Reference proteome</keyword>
<proteinExistence type="predicted"/>
<dbReference type="AlphaFoldDB" id="A0A6A5ZPQ9"/>
<reference evidence="2" key="1">
    <citation type="journal article" date="2020" name="Stud. Mycol.">
        <title>101 Dothideomycetes genomes: a test case for predicting lifestyles and emergence of pathogens.</title>
        <authorList>
            <person name="Haridas S."/>
            <person name="Albert R."/>
            <person name="Binder M."/>
            <person name="Bloem J."/>
            <person name="Labutti K."/>
            <person name="Salamov A."/>
            <person name="Andreopoulos B."/>
            <person name="Baker S."/>
            <person name="Barry K."/>
            <person name="Bills G."/>
            <person name="Bluhm B."/>
            <person name="Cannon C."/>
            <person name="Castanera R."/>
            <person name="Culley D."/>
            <person name="Daum C."/>
            <person name="Ezra D."/>
            <person name="Gonzalez J."/>
            <person name="Henrissat B."/>
            <person name="Kuo A."/>
            <person name="Liang C."/>
            <person name="Lipzen A."/>
            <person name="Lutzoni F."/>
            <person name="Magnuson J."/>
            <person name="Mondo S."/>
            <person name="Nolan M."/>
            <person name="Ohm R."/>
            <person name="Pangilinan J."/>
            <person name="Park H.-J."/>
            <person name="Ramirez L."/>
            <person name="Alfaro M."/>
            <person name="Sun H."/>
            <person name="Tritt A."/>
            <person name="Yoshinaga Y."/>
            <person name="Zwiers L.-H."/>
            <person name="Turgeon B."/>
            <person name="Goodwin S."/>
            <person name="Spatafora J."/>
            <person name="Crous P."/>
            <person name="Grigoriev I."/>
        </authorList>
    </citation>
    <scope>NUCLEOTIDE SEQUENCE</scope>
    <source>
        <strain evidence="2">CBS 627.86</strain>
    </source>
</reference>
<feature type="non-terminal residue" evidence="2">
    <location>
        <position position="473"/>
    </location>
</feature>
<protein>
    <submittedName>
        <fullName evidence="2">Heterokaryon incompatibility protein-domain-containing protein</fullName>
    </submittedName>
</protein>
<feature type="domain" description="Heterokaryon incompatibility" evidence="1">
    <location>
        <begin position="193"/>
        <end position="339"/>
    </location>
</feature>
<gene>
    <name evidence="2" type="ORF">BDV96DRAFT_512364</name>
</gene>
<dbReference type="OrthoDB" id="5362512at2759"/>
<dbReference type="PANTHER" id="PTHR33112">
    <property type="entry name" value="DOMAIN PROTEIN, PUTATIVE-RELATED"/>
    <property type="match status" value="1"/>
</dbReference>
<dbReference type="InterPro" id="IPR010730">
    <property type="entry name" value="HET"/>
</dbReference>
<dbReference type="PANTHER" id="PTHR33112:SF9">
    <property type="entry name" value="HETEROKARYON INCOMPATIBILITY DOMAIN-CONTAINING PROTEIN"/>
    <property type="match status" value="1"/>
</dbReference>
<name>A0A6A5ZPQ9_9PLEO</name>
<dbReference type="EMBL" id="ML977312">
    <property type="protein sequence ID" value="KAF2121226.1"/>
    <property type="molecule type" value="Genomic_DNA"/>
</dbReference>
<dbReference type="Pfam" id="PF06985">
    <property type="entry name" value="HET"/>
    <property type="match status" value="1"/>
</dbReference>
<dbReference type="Proteomes" id="UP000799770">
    <property type="component" value="Unassembled WGS sequence"/>
</dbReference>